<accession>A0A8S1ZSJ7</accession>
<dbReference type="SUPFAM" id="SSF48371">
    <property type="entry name" value="ARM repeat"/>
    <property type="match status" value="1"/>
</dbReference>
<dbReference type="Pfam" id="PF25577">
    <property type="entry name" value="TPR_TAF2_C"/>
    <property type="match status" value="1"/>
</dbReference>
<evidence type="ECO:0000256" key="11">
    <source>
        <dbReference type="SAM" id="Phobius"/>
    </source>
</evidence>
<proteinExistence type="inferred from homology"/>
<dbReference type="InterPro" id="IPR037813">
    <property type="entry name" value="TAF2"/>
</dbReference>
<dbReference type="FunFam" id="3.30.40.10:FF:000148">
    <property type="entry name" value="Kinesin-like protein KIN-7D, mitochondrial"/>
    <property type="match status" value="1"/>
</dbReference>
<sequence>MAKARKPKNEEAPGAKASENTGAKVLHQKLFLSIDFKKRQIYGYTELEVSVPDIGIVGLHAENLGIESVLVDGEPTVFEYYPHHQNSETESNWNSVSDPASAADAAAIEYVGVLKREDTANLLINCCKPSKDLSEQLDNVTLENGSQSSGEVKQNVKLIRINYWVEKIESGIHFDGNIVHTDNQMRRARCWFPCIDDEYHRCSFDLEFTVPHNFVAVSVGKLLYQVMCKEDTTRKTYVYELAIPIAPRWVSLVAGPLEVFPDQTNFLISNLCLPHDLSRLRNTMKFFHEAYSYYEDYLSANFPFGFYKQVFLPPEMVVTSSTSGASLNIFSSHMLYDERVIDQTIDTRIRLASALAKQWFGVYITPESPNDDWLLDGLAGFLTDMFIKQFLGNNEARYRRYKANCAVCKADDSGAMCLSASPSCKDLFGTHSIGMHGKIRSWKSGAVLQMLEKQMGSDSFRKILQKIISRAKDPSNSIRSLSTKEFRQFANKIGNLERPFLKEFFQRWVASCGCPVLRIGLSYNKRKNNVEMAALRECTATLDARLSVIGATSDSESRDVDAGWPGIMSIRVYELDGMSDHPKLPMAGDRWQLLELPCHSKLAAKRYQKPKKGGKPDGAEDNVDAIAPLENKTSIESPLAWIKADPEMEYIAEIHLHQPLQMWVNQLEKDGDVVAQAQAIASLEALKQHSFSIVNALKNVLTDSKVFWRIRIGAAFALAKTASEETDWAGLQHLIKFYKSRRFDAEIGLPKPNDFHDFPEYFVLEAIPHAIAIVRGAEGKSPREAVEFILQLLKYNDNSGNRYSDVFWLAVLVQSVGDLEFCQQSLTFLAPLLKRIDRLLQFDRLMPSYNGILTISCIRTLAQTALKLSDSISFDHICKLIEPFRNSDTILQIRIEASRALLDIEFQSKGISSTLLLFMKYVVEESSLRGQVKLCVHTMRLCQIAVGCDSDDCVDTVSLLDLLHLFKSHVVFNNELLRYYLFCIFQILAGRPPTLFGVPKEKPLQLVDVEACIEPKNVFSVPGADAGEPSLALGDAKGQSLDVSPYGVPIRPQEIFMPIVPELKLPEPVAAYDETQHLESRMESQNQPSHENPIVHEIPSDGEGPTEELANREANPPTKEPQKEPDVVAVSVSHEVKKSVIRIKVRPSGATSRAEGSARTIERSQGIVVRHDIDRGQTSSASVDAPQRISTDAVSISNQNHVEEVNSCHDVGSRMTASIGSVKFASEGDTFGKELQCTAESGKTSTSQKADNNNQTVAPSILPLDHSMENEETQQKYASLQTLSVGKEKEKKKDKEKKEKKRKREDPVYLEKKRLKKEKKRKEKEMAKLVSSSSDPATKKIESVAEAKAEETSDGAMLIKVEPKAEPSAATEARPLPKFRIKLKSKAVVCLPLWAFHAIVARGRFSLPAPIAPRNRHWAPCHAIVSTPLLIAFELLLCVYLETAYADSPPAVSLKIVFLPLLAFEVIILVDNARMCRALMPGDEESVNDEAVWEALPHFWVAISMVFFLAATVFTLLKLSGDVAALGWWDLFINFGIAECFAFLVCTKWSNPVIHRSSPDRETGSSSTNIRYLDWNSGLGVFSEDDRNQDTTCGLQDFGGHIMKIPLIVFQVVLCMHLEGTPEAAKYIPVPVLFSPLFLLQGVGVLFAASKLIEKVVLLMRGEDDAGLYFRFSSTAHDCLGFLHHGSRLLGWWSIDEGSREEQARLYFDQDSGYNTFCGHPPEIVKKMPKKELAEEVWRLQAALGEQTEITKFSQQEYERLQNEKVLCRVCFEREISVVLLPCRHRVLCRNCSDKCKKCPFCRINIEERLPVYDV</sequence>
<dbReference type="Gene3D" id="2.60.40.1730">
    <property type="entry name" value="tricorn interacting facor f3 domain"/>
    <property type="match status" value="1"/>
</dbReference>
<feature type="transmembrane region" description="Helical" evidence="11">
    <location>
        <begin position="1531"/>
        <end position="1550"/>
    </location>
</feature>
<feature type="domain" description="RING-type" evidence="12">
    <location>
        <begin position="1768"/>
        <end position="1803"/>
    </location>
</feature>
<keyword evidence="11" id="KW-0472">Membrane</keyword>
<feature type="transmembrane region" description="Helical" evidence="11">
    <location>
        <begin position="1499"/>
        <end position="1519"/>
    </location>
</feature>
<name>A0A8S1ZSJ7_ARAAE</name>
<organism evidence="13 14">
    <name type="scientific">Arabidopsis arenosa</name>
    <name type="common">Sand rock-cress</name>
    <name type="synonym">Cardaminopsis arenosa</name>
    <dbReference type="NCBI Taxonomy" id="38785"/>
    <lineage>
        <taxon>Eukaryota</taxon>
        <taxon>Viridiplantae</taxon>
        <taxon>Streptophyta</taxon>
        <taxon>Embryophyta</taxon>
        <taxon>Tracheophyta</taxon>
        <taxon>Spermatophyta</taxon>
        <taxon>Magnoliopsida</taxon>
        <taxon>eudicotyledons</taxon>
        <taxon>Gunneridae</taxon>
        <taxon>Pentapetalae</taxon>
        <taxon>rosids</taxon>
        <taxon>malvids</taxon>
        <taxon>Brassicales</taxon>
        <taxon>Brassicaceae</taxon>
        <taxon>Camelineae</taxon>
        <taxon>Arabidopsis</taxon>
    </lineage>
</organism>
<dbReference type="FunFam" id="1.10.390.10:FF:000011">
    <property type="entry name" value="Transcription initiation factor TFIID subunit"/>
    <property type="match status" value="1"/>
</dbReference>
<dbReference type="SUPFAM" id="SSF57850">
    <property type="entry name" value="RING/U-box"/>
    <property type="match status" value="1"/>
</dbReference>
<dbReference type="PANTHER" id="PTHR15137">
    <property type="entry name" value="TRANSCRIPTION INITIATION FACTOR TFIID"/>
    <property type="match status" value="1"/>
</dbReference>
<comment type="similarity">
    <text evidence="2">Belongs to the TAF2 family.</text>
</comment>
<feature type="compositionally biased region" description="Basic residues" evidence="10">
    <location>
        <begin position="1313"/>
        <end position="1322"/>
    </location>
</feature>
<dbReference type="Gene3D" id="1.10.390.10">
    <property type="entry name" value="Neutral Protease Domain 2"/>
    <property type="match status" value="1"/>
</dbReference>
<reference evidence="13" key="1">
    <citation type="submission" date="2021-01" db="EMBL/GenBank/DDBJ databases">
        <authorList>
            <person name="Bezrukov I."/>
        </authorList>
    </citation>
    <scope>NUCLEOTIDE SEQUENCE</scope>
</reference>
<dbReference type="GO" id="GO:0003682">
    <property type="term" value="F:chromatin binding"/>
    <property type="evidence" value="ECO:0007669"/>
    <property type="project" value="TreeGrafter"/>
</dbReference>
<keyword evidence="6" id="KW-0804">Transcription</keyword>
<evidence type="ECO:0000256" key="10">
    <source>
        <dbReference type="SAM" id="MobiDB-lite"/>
    </source>
</evidence>
<keyword evidence="9" id="KW-0862">Zinc</keyword>
<feature type="transmembrane region" description="Helical" evidence="11">
    <location>
        <begin position="1632"/>
        <end position="1653"/>
    </location>
</feature>
<dbReference type="FunFam" id="2.60.40.1730:FF:000015">
    <property type="entry name" value="Transcription initiation factor TFIID subunit 2"/>
    <property type="match status" value="1"/>
</dbReference>
<feature type="compositionally biased region" description="Basic and acidic residues" evidence="10">
    <location>
        <begin position="1286"/>
        <end position="1297"/>
    </location>
</feature>
<evidence type="ECO:0000256" key="9">
    <source>
        <dbReference type="PROSITE-ProRule" id="PRU00175"/>
    </source>
</evidence>
<dbReference type="GO" id="GO:0016251">
    <property type="term" value="F:RNA polymerase II general transcription initiation factor activity"/>
    <property type="evidence" value="ECO:0007669"/>
    <property type="project" value="TreeGrafter"/>
</dbReference>
<feature type="region of interest" description="Disordered" evidence="10">
    <location>
        <begin position="1270"/>
        <end position="1338"/>
    </location>
</feature>
<evidence type="ECO:0000259" key="12">
    <source>
        <dbReference type="PROSITE" id="PS50089"/>
    </source>
</evidence>
<evidence type="ECO:0000256" key="8">
    <source>
        <dbReference type="ARBA" id="ARBA00076306"/>
    </source>
</evidence>
<evidence type="ECO:0000256" key="4">
    <source>
        <dbReference type="ARBA" id="ARBA00022946"/>
    </source>
</evidence>
<dbReference type="InterPro" id="IPR019396">
    <property type="entry name" value="TM_Fragile-X-F-assoc"/>
</dbReference>
<evidence type="ECO:0000256" key="7">
    <source>
        <dbReference type="ARBA" id="ARBA00023242"/>
    </source>
</evidence>
<comment type="subcellular location">
    <subcellularLocation>
        <location evidence="1">Nucleus</location>
    </subcellularLocation>
</comment>
<evidence type="ECO:0000256" key="5">
    <source>
        <dbReference type="ARBA" id="ARBA00023015"/>
    </source>
</evidence>
<keyword evidence="4" id="KW-0809">Transit peptide</keyword>
<dbReference type="SUPFAM" id="SSF63737">
    <property type="entry name" value="Leukotriene A4 hydrolase N-terminal domain"/>
    <property type="match status" value="1"/>
</dbReference>
<dbReference type="Proteomes" id="UP000682877">
    <property type="component" value="Chromosome 2"/>
</dbReference>
<dbReference type="InterPro" id="IPR001841">
    <property type="entry name" value="Znf_RING"/>
</dbReference>
<feature type="region of interest" description="Disordered" evidence="10">
    <location>
        <begin position="1076"/>
        <end position="1128"/>
    </location>
</feature>
<dbReference type="Pfam" id="PF10269">
    <property type="entry name" value="Tmemb_185A"/>
    <property type="match status" value="1"/>
</dbReference>
<evidence type="ECO:0000256" key="6">
    <source>
        <dbReference type="ARBA" id="ARBA00023163"/>
    </source>
</evidence>
<keyword evidence="5" id="KW-0805">Transcription regulation</keyword>
<feature type="transmembrane region" description="Helical" evidence="11">
    <location>
        <begin position="1452"/>
        <end position="1470"/>
    </location>
</feature>
<dbReference type="InterPro" id="IPR057991">
    <property type="entry name" value="TPR_TAF2_C"/>
</dbReference>
<feature type="region of interest" description="Disordered" evidence="10">
    <location>
        <begin position="1239"/>
        <end position="1258"/>
    </location>
</feature>
<dbReference type="GO" id="GO:0006367">
    <property type="term" value="P:transcription initiation at RNA polymerase II promoter"/>
    <property type="evidence" value="ECO:0007669"/>
    <property type="project" value="TreeGrafter"/>
</dbReference>
<evidence type="ECO:0000313" key="14">
    <source>
        <dbReference type="Proteomes" id="UP000682877"/>
    </source>
</evidence>
<keyword evidence="9" id="KW-0863">Zinc-finger</keyword>
<keyword evidence="9" id="KW-0479">Metal-binding</keyword>
<dbReference type="GO" id="GO:0008270">
    <property type="term" value="F:zinc ion binding"/>
    <property type="evidence" value="ECO:0007669"/>
    <property type="project" value="UniProtKB-KW"/>
</dbReference>
<dbReference type="Pfam" id="PF01433">
    <property type="entry name" value="Peptidase_M1"/>
    <property type="match status" value="1"/>
</dbReference>
<dbReference type="Pfam" id="PF25316">
    <property type="entry name" value="TAF2_3rd"/>
    <property type="match status" value="1"/>
</dbReference>
<protein>
    <recommendedName>
        <fullName evidence="3">Transcription initiation factor TFIID subunit 2</fullName>
    </recommendedName>
    <alternativeName>
        <fullName evidence="8">TBP-associated factor 2</fullName>
    </alternativeName>
</protein>
<evidence type="ECO:0000256" key="3">
    <source>
        <dbReference type="ARBA" id="ARBA00017363"/>
    </source>
</evidence>
<dbReference type="GO" id="GO:0000976">
    <property type="term" value="F:transcription cis-regulatory region binding"/>
    <property type="evidence" value="ECO:0007669"/>
    <property type="project" value="TreeGrafter"/>
</dbReference>
<dbReference type="Pfam" id="PF13920">
    <property type="entry name" value="zf-C3HC4_3"/>
    <property type="match status" value="1"/>
</dbReference>
<dbReference type="InterPro" id="IPR013083">
    <property type="entry name" value="Znf_RING/FYVE/PHD"/>
</dbReference>
<dbReference type="PROSITE" id="PS50089">
    <property type="entry name" value="ZF_RING_2"/>
    <property type="match status" value="1"/>
</dbReference>
<dbReference type="SUPFAM" id="SSF55486">
    <property type="entry name" value="Metalloproteases ('zincins'), catalytic domain"/>
    <property type="match status" value="1"/>
</dbReference>
<dbReference type="InterPro" id="IPR042097">
    <property type="entry name" value="Aminopeptidase_N-like_N_sf"/>
</dbReference>
<dbReference type="InterPro" id="IPR016024">
    <property type="entry name" value="ARM-type_fold"/>
</dbReference>
<evidence type="ECO:0000256" key="2">
    <source>
        <dbReference type="ARBA" id="ARBA00010937"/>
    </source>
</evidence>
<evidence type="ECO:0000313" key="13">
    <source>
        <dbReference type="EMBL" id="CAE5964065.1"/>
    </source>
</evidence>
<dbReference type="EMBL" id="LR999452">
    <property type="protein sequence ID" value="CAE5964065.1"/>
    <property type="molecule type" value="Genomic_DNA"/>
</dbReference>
<dbReference type="SMART" id="SM00184">
    <property type="entry name" value="RING"/>
    <property type="match status" value="1"/>
</dbReference>
<keyword evidence="11" id="KW-0812">Transmembrane</keyword>
<evidence type="ECO:0000256" key="1">
    <source>
        <dbReference type="ARBA" id="ARBA00004123"/>
    </source>
</evidence>
<dbReference type="InterPro" id="IPR014782">
    <property type="entry name" value="Peptidase_M1_dom"/>
</dbReference>
<dbReference type="PANTHER" id="PTHR15137:SF9">
    <property type="entry name" value="TRANSCRIPTION INITIATION FACTOR TFIID SUBUNIT 2"/>
    <property type="match status" value="1"/>
</dbReference>
<gene>
    <name evidence="13" type="ORF">AARE701A_LOCUS5381</name>
</gene>
<feature type="compositionally biased region" description="Polar residues" evidence="10">
    <location>
        <begin position="1275"/>
        <end position="1284"/>
    </location>
</feature>
<dbReference type="GO" id="GO:0008237">
    <property type="term" value="F:metallopeptidase activity"/>
    <property type="evidence" value="ECO:0007669"/>
    <property type="project" value="InterPro"/>
</dbReference>
<keyword evidence="11" id="KW-1133">Transmembrane helix</keyword>
<dbReference type="GO" id="GO:0005669">
    <property type="term" value="C:transcription factor TFIID complex"/>
    <property type="evidence" value="ECO:0007669"/>
    <property type="project" value="InterPro"/>
</dbReference>
<keyword evidence="14" id="KW-1185">Reference proteome</keyword>
<dbReference type="InterPro" id="IPR027268">
    <property type="entry name" value="Peptidase_M4/M1_CTD_sf"/>
</dbReference>
<dbReference type="InterPro" id="IPR057345">
    <property type="entry name" value="Ig-like_TAF2"/>
</dbReference>
<keyword evidence="7" id="KW-0539">Nucleus</keyword>
<dbReference type="Gene3D" id="3.30.40.10">
    <property type="entry name" value="Zinc/RING finger domain, C3HC4 (zinc finger)"/>
    <property type="match status" value="1"/>
</dbReference>
<dbReference type="CDD" id="cd09839">
    <property type="entry name" value="M1_like_TAF2"/>
    <property type="match status" value="1"/>
</dbReference>